<feature type="transmembrane region" description="Helical" evidence="1">
    <location>
        <begin position="52"/>
        <end position="71"/>
    </location>
</feature>
<gene>
    <name evidence="2" type="ORF">ABIC20_002906</name>
</gene>
<accession>A0ABV2NGL3</accession>
<dbReference type="EMBL" id="JBEPNW010000002">
    <property type="protein sequence ID" value="MET3865597.1"/>
    <property type="molecule type" value="Genomic_DNA"/>
</dbReference>
<feature type="transmembrane region" description="Helical" evidence="1">
    <location>
        <begin position="125"/>
        <end position="147"/>
    </location>
</feature>
<name>A0ABV2NGL3_9HYPH</name>
<feature type="transmembrane region" description="Helical" evidence="1">
    <location>
        <begin position="83"/>
        <end position="113"/>
    </location>
</feature>
<reference evidence="2 3" key="1">
    <citation type="submission" date="2024-06" db="EMBL/GenBank/DDBJ databases">
        <title>Genomics of switchgrass bacterial isolates.</title>
        <authorList>
            <person name="Shade A."/>
        </authorList>
    </citation>
    <scope>NUCLEOTIDE SEQUENCE [LARGE SCALE GENOMIC DNA]</scope>
    <source>
        <strain evidence="2 3">PvP084</strain>
    </source>
</reference>
<keyword evidence="3" id="KW-1185">Reference proteome</keyword>
<proteinExistence type="predicted"/>
<keyword evidence="1" id="KW-0812">Transmembrane</keyword>
<evidence type="ECO:0000313" key="3">
    <source>
        <dbReference type="Proteomes" id="UP001549119"/>
    </source>
</evidence>
<keyword evidence="1" id="KW-1133">Transmembrane helix</keyword>
<comment type="caution">
    <text evidence="2">The sequence shown here is derived from an EMBL/GenBank/DDBJ whole genome shotgun (WGS) entry which is preliminary data.</text>
</comment>
<protein>
    <submittedName>
        <fullName evidence="2">O-antigen ligase</fullName>
    </submittedName>
</protein>
<dbReference type="Proteomes" id="UP001549119">
    <property type="component" value="Unassembled WGS sequence"/>
</dbReference>
<dbReference type="RefSeq" id="WP_354404655.1">
    <property type="nucleotide sequence ID" value="NZ_JBEPNW010000002.1"/>
</dbReference>
<evidence type="ECO:0000256" key="1">
    <source>
        <dbReference type="SAM" id="Phobius"/>
    </source>
</evidence>
<evidence type="ECO:0000313" key="2">
    <source>
        <dbReference type="EMBL" id="MET3865597.1"/>
    </source>
</evidence>
<keyword evidence="1" id="KW-0472">Membrane</keyword>
<dbReference type="GO" id="GO:0016874">
    <property type="term" value="F:ligase activity"/>
    <property type="evidence" value="ECO:0007669"/>
    <property type="project" value="UniProtKB-KW"/>
</dbReference>
<organism evidence="2 3">
    <name type="scientific">Methylobacterium radiotolerans</name>
    <dbReference type="NCBI Taxonomy" id="31998"/>
    <lineage>
        <taxon>Bacteria</taxon>
        <taxon>Pseudomonadati</taxon>
        <taxon>Pseudomonadota</taxon>
        <taxon>Alphaproteobacteria</taxon>
        <taxon>Hyphomicrobiales</taxon>
        <taxon>Methylobacteriaceae</taxon>
        <taxon>Methylobacterium</taxon>
    </lineage>
</organism>
<sequence length="325" mass="33914">MAANICFGIIDVLTAATGTQEVLQFIRNAQYTFHDEESVGSMRRIIGAWPEASAFAGMTLGGCGFTGMLWLCGRKPSVTGPLALISLLFVILSTSSTGLVGAAVLIAILYTIALMRCSTHRQDRFSAGLVVAGPLVLCVLVLLALSVNGVAERVYDYVDTLVLSKAETSSGVQRSAWNAYAWRNFVDSNGLGVGLGTNRTSSFPLAVLSNVGIPGAVFYVLFLASVFGFRRGAPRTYASDIRAAGRVACLCLLSGSIIAGPTVDQGLMFYIFAATACAYPVRGPVGGRSVSAASIAPAAAAIQARLVEPARQLARSGSLGTSERA</sequence>
<keyword evidence="2" id="KW-0436">Ligase</keyword>
<feature type="transmembrane region" description="Helical" evidence="1">
    <location>
        <begin position="205"/>
        <end position="229"/>
    </location>
</feature>